<dbReference type="InterPro" id="IPR002139">
    <property type="entry name" value="Ribo/fructo_kinase"/>
</dbReference>
<dbReference type="CDD" id="cd01174">
    <property type="entry name" value="ribokinase"/>
    <property type="match status" value="1"/>
</dbReference>
<comment type="caution">
    <text evidence="12">Lacks conserved residue(s) required for the propagation of feature annotation.</text>
</comment>
<evidence type="ECO:0000256" key="9">
    <source>
        <dbReference type="ARBA" id="ARBA00022842"/>
    </source>
</evidence>
<keyword evidence="5 12" id="KW-0479">Metal-binding</keyword>
<dbReference type="SUPFAM" id="SSF53613">
    <property type="entry name" value="Ribokinase-like"/>
    <property type="match status" value="1"/>
</dbReference>
<dbReference type="HAMAP" id="MF_01987">
    <property type="entry name" value="Ribokinase"/>
    <property type="match status" value="1"/>
</dbReference>
<keyword evidence="11 12" id="KW-0119">Carbohydrate metabolism</keyword>
<comment type="pathway">
    <text evidence="12">Carbohydrate metabolism; D-ribose degradation; D-ribose 5-phosphate from beta-D-ribopyranose: step 2/2.</text>
</comment>
<feature type="active site" description="Proton acceptor" evidence="12">
    <location>
        <position position="256"/>
    </location>
</feature>
<keyword evidence="10 12" id="KW-0630">Potassium</keyword>
<dbReference type="Pfam" id="PF00294">
    <property type="entry name" value="PfkB"/>
    <property type="match status" value="1"/>
</dbReference>
<dbReference type="PANTHER" id="PTHR10584">
    <property type="entry name" value="SUGAR KINASE"/>
    <property type="match status" value="1"/>
</dbReference>
<evidence type="ECO:0000256" key="1">
    <source>
        <dbReference type="ARBA" id="ARBA00005380"/>
    </source>
</evidence>
<feature type="domain" description="Carbohydrate kinase PfkB" evidence="13">
    <location>
        <begin position="6"/>
        <end position="288"/>
    </location>
</feature>
<evidence type="ECO:0000256" key="3">
    <source>
        <dbReference type="ARBA" id="ARBA00016943"/>
    </source>
</evidence>
<evidence type="ECO:0000256" key="10">
    <source>
        <dbReference type="ARBA" id="ARBA00022958"/>
    </source>
</evidence>
<evidence type="ECO:0000256" key="8">
    <source>
        <dbReference type="ARBA" id="ARBA00022840"/>
    </source>
</evidence>
<comment type="similarity">
    <text evidence="1">Belongs to the carbohydrate kinase pfkB family.</text>
</comment>
<feature type="binding site" evidence="12">
    <location>
        <position position="250"/>
    </location>
    <ligand>
        <name>K(+)</name>
        <dbReference type="ChEBI" id="CHEBI:29103"/>
    </ligand>
</feature>
<dbReference type="UniPathway" id="UPA00916">
    <property type="reaction ID" value="UER00889"/>
</dbReference>
<feature type="binding site" evidence="12">
    <location>
        <position position="286"/>
    </location>
    <ligand>
        <name>K(+)</name>
        <dbReference type="ChEBI" id="CHEBI:29103"/>
    </ligand>
</feature>
<sequence length="294" mass="29662">MRRTGSVAVVGSANLDIVLSLERRPRPGETVLGSSYSEVCGGKGANQAIAAARHGRAILVAQLGKDDAGTMLLSTLRARGVEVHRITRSSVPSGRAFIEVTPDGENSIVVMALANSTLGAARVHDALSGDVPAVVLAQLEVPLDVVIVAADWAAGTGARFVLNPSPVRALPRRLLALCDPLIVNESEAAAVLSELSELSGTAVPGTTAELAALLGRHCVSAVVTAGSRGACVAEGGVVESISGLPVAPVDTTGAGDEFAGALAAHLASGSTVVEAARLANEQAALAVATPRELR</sequence>
<comment type="caution">
    <text evidence="14">The sequence shown here is derived from an EMBL/GenBank/DDBJ whole genome shotgun (WGS) entry which is preliminary data.</text>
</comment>
<evidence type="ECO:0000256" key="6">
    <source>
        <dbReference type="ARBA" id="ARBA00022741"/>
    </source>
</evidence>
<dbReference type="OrthoDB" id="9775849at2"/>
<gene>
    <name evidence="12" type="primary">rbsK</name>
    <name evidence="14" type="ORF">CLV54_0243</name>
</gene>
<protein>
    <recommendedName>
        <fullName evidence="3 12">Ribokinase</fullName>
        <shortName evidence="12">RK</shortName>
        <ecNumber evidence="2 12">2.7.1.15</ecNumber>
    </recommendedName>
</protein>
<keyword evidence="6 12" id="KW-0547">Nucleotide-binding</keyword>
<feature type="binding site" evidence="12">
    <location>
        <begin position="224"/>
        <end position="229"/>
    </location>
    <ligand>
        <name>ATP</name>
        <dbReference type="ChEBI" id="CHEBI:30616"/>
    </ligand>
</feature>
<comment type="activity regulation">
    <text evidence="12">Activated by a monovalent cation that binds near, but not in, the active site. The most likely occupant of the site in vivo is potassium. Ion binding induces a conformational change that may alter substrate affinity.</text>
</comment>
<comment type="catalytic activity">
    <reaction evidence="12">
        <text>D-ribose + ATP = D-ribose 5-phosphate + ADP + H(+)</text>
        <dbReference type="Rhea" id="RHEA:13697"/>
        <dbReference type="ChEBI" id="CHEBI:15378"/>
        <dbReference type="ChEBI" id="CHEBI:30616"/>
        <dbReference type="ChEBI" id="CHEBI:47013"/>
        <dbReference type="ChEBI" id="CHEBI:78346"/>
        <dbReference type="ChEBI" id="CHEBI:456216"/>
        <dbReference type="EC" id="2.7.1.15"/>
    </reaction>
</comment>
<evidence type="ECO:0000256" key="5">
    <source>
        <dbReference type="ARBA" id="ARBA00022723"/>
    </source>
</evidence>
<evidence type="ECO:0000256" key="12">
    <source>
        <dbReference type="HAMAP-Rule" id="MF_01987"/>
    </source>
</evidence>
<comment type="similarity">
    <text evidence="12">Belongs to the carbohydrate kinase PfkB family. Ribokinase subfamily.</text>
</comment>
<name>A0A2M9C3V9_9MICO</name>
<dbReference type="Proteomes" id="UP000230161">
    <property type="component" value="Unassembled WGS sequence"/>
</dbReference>
<feature type="binding site" evidence="12">
    <location>
        <position position="140"/>
    </location>
    <ligand>
        <name>substrate</name>
    </ligand>
</feature>
<proteinExistence type="inferred from homology"/>
<dbReference type="InterPro" id="IPR002173">
    <property type="entry name" value="Carboh/pur_kinase_PfkB_CS"/>
</dbReference>
<accession>A0A2M9C3V9</accession>
<evidence type="ECO:0000313" key="14">
    <source>
        <dbReference type="EMBL" id="PJJ65214.1"/>
    </source>
</evidence>
<feature type="binding site" evidence="12">
    <location>
        <position position="256"/>
    </location>
    <ligand>
        <name>substrate</name>
    </ligand>
</feature>
<keyword evidence="7 12" id="KW-0418">Kinase</keyword>
<keyword evidence="8 12" id="KW-0067">ATP-binding</keyword>
<dbReference type="InterPro" id="IPR011877">
    <property type="entry name" value="Ribokinase"/>
</dbReference>
<feature type="binding site" evidence="12">
    <location>
        <position position="289"/>
    </location>
    <ligand>
        <name>K(+)</name>
        <dbReference type="ChEBI" id="CHEBI:29103"/>
    </ligand>
</feature>
<dbReference type="PRINTS" id="PR00990">
    <property type="entry name" value="RIBOKINASE"/>
</dbReference>
<feature type="binding site" evidence="12">
    <location>
        <position position="184"/>
    </location>
    <ligand>
        <name>ATP</name>
        <dbReference type="ChEBI" id="CHEBI:30616"/>
    </ligand>
</feature>
<dbReference type="PANTHER" id="PTHR10584:SF166">
    <property type="entry name" value="RIBOKINASE"/>
    <property type="match status" value="1"/>
</dbReference>
<feature type="binding site" evidence="12">
    <location>
        <begin position="255"/>
        <end position="256"/>
    </location>
    <ligand>
        <name>ATP</name>
        <dbReference type="ChEBI" id="CHEBI:30616"/>
    </ligand>
</feature>
<keyword evidence="9 12" id="KW-0460">Magnesium</keyword>
<feature type="binding site" evidence="12">
    <location>
        <begin position="42"/>
        <end position="46"/>
    </location>
    <ligand>
        <name>substrate</name>
    </ligand>
</feature>
<evidence type="ECO:0000256" key="4">
    <source>
        <dbReference type="ARBA" id="ARBA00022679"/>
    </source>
</evidence>
<dbReference type="Gene3D" id="3.40.1190.20">
    <property type="match status" value="1"/>
</dbReference>
<dbReference type="EC" id="2.7.1.15" evidence="2 12"/>
<dbReference type="GO" id="GO:0019303">
    <property type="term" value="P:D-ribose catabolic process"/>
    <property type="evidence" value="ECO:0007669"/>
    <property type="project" value="UniProtKB-UniRule"/>
</dbReference>
<comment type="subunit">
    <text evidence="12">Homodimer.</text>
</comment>
<dbReference type="GO" id="GO:0004747">
    <property type="term" value="F:ribokinase activity"/>
    <property type="evidence" value="ECO:0007669"/>
    <property type="project" value="UniProtKB-UniRule"/>
</dbReference>
<evidence type="ECO:0000256" key="2">
    <source>
        <dbReference type="ARBA" id="ARBA00012035"/>
    </source>
</evidence>
<feature type="binding site" evidence="12">
    <location>
        <position position="252"/>
    </location>
    <ligand>
        <name>K(+)</name>
        <dbReference type="ChEBI" id="CHEBI:29103"/>
    </ligand>
</feature>
<keyword evidence="4 12" id="KW-0808">Transferase</keyword>
<keyword evidence="12" id="KW-0963">Cytoplasm</keyword>
<feature type="binding site" evidence="12">
    <location>
        <position position="280"/>
    </location>
    <ligand>
        <name>ATP</name>
        <dbReference type="ChEBI" id="CHEBI:30616"/>
    </ligand>
</feature>
<evidence type="ECO:0000256" key="7">
    <source>
        <dbReference type="ARBA" id="ARBA00022777"/>
    </source>
</evidence>
<evidence type="ECO:0000313" key="15">
    <source>
        <dbReference type="Proteomes" id="UP000230161"/>
    </source>
</evidence>
<dbReference type="InterPro" id="IPR029056">
    <property type="entry name" value="Ribokinase-like"/>
</dbReference>
<dbReference type="GO" id="GO:0005829">
    <property type="term" value="C:cytosol"/>
    <property type="evidence" value="ECO:0007669"/>
    <property type="project" value="TreeGrafter"/>
</dbReference>
<evidence type="ECO:0000259" key="13">
    <source>
        <dbReference type="Pfam" id="PF00294"/>
    </source>
</evidence>
<comment type="subcellular location">
    <subcellularLocation>
        <location evidence="12">Cytoplasm</location>
    </subcellularLocation>
</comment>
<evidence type="ECO:0000256" key="11">
    <source>
        <dbReference type="ARBA" id="ARBA00023277"/>
    </source>
</evidence>
<dbReference type="GO" id="GO:0046872">
    <property type="term" value="F:metal ion binding"/>
    <property type="evidence" value="ECO:0007669"/>
    <property type="project" value="UniProtKB-KW"/>
</dbReference>
<keyword evidence="15" id="KW-1185">Reference proteome</keyword>
<comment type="function">
    <text evidence="12">Catalyzes the phosphorylation of ribose at O-5 in a reaction requiring ATP and magnesium. The resulting D-ribose-5-phosphate can then be used either for sythesis of nucleotides, histidine, and tryptophan, or as a component of the pentose phosphate pathway.</text>
</comment>
<reference evidence="14 15" key="1">
    <citation type="submission" date="2017-11" db="EMBL/GenBank/DDBJ databases">
        <title>Genomic Encyclopedia of Archaeal and Bacterial Type Strains, Phase II (KMG-II): From Individual Species to Whole Genera.</title>
        <authorList>
            <person name="Goeker M."/>
        </authorList>
    </citation>
    <scope>NUCLEOTIDE SEQUENCE [LARGE SCALE GENOMIC DNA]</scope>
    <source>
        <strain evidence="14 15">DSM 25625</strain>
    </source>
</reference>
<dbReference type="RefSeq" id="WP_100343136.1">
    <property type="nucleotide sequence ID" value="NZ_PGFB01000001.1"/>
</dbReference>
<feature type="binding site" evidence="12">
    <location>
        <begin position="14"/>
        <end position="16"/>
    </location>
    <ligand>
        <name>substrate</name>
    </ligand>
</feature>
<dbReference type="GO" id="GO:0005524">
    <property type="term" value="F:ATP binding"/>
    <property type="evidence" value="ECO:0007669"/>
    <property type="project" value="UniProtKB-UniRule"/>
</dbReference>
<dbReference type="InterPro" id="IPR011611">
    <property type="entry name" value="PfkB_dom"/>
</dbReference>
<organism evidence="14 15">
    <name type="scientific">Compostimonas suwonensis</name>
    <dbReference type="NCBI Taxonomy" id="1048394"/>
    <lineage>
        <taxon>Bacteria</taxon>
        <taxon>Bacillati</taxon>
        <taxon>Actinomycetota</taxon>
        <taxon>Actinomycetes</taxon>
        <taxon>Micrococcales</taxon>
        <taxon>Microbacteriaceae</taxon>
        <taxon>Compostimonas</taxon>
    </lineage>
</organism>
<dbReference type="AlphaFoldDB" id="A0A2M9C3V9"/>
<dbReference type="PROSITE" id="PS00584">
    <property type="entry name" value="PFKB_KINASES_2"/>
    <property type="match status" value="1"/>
</dbReference>
<comment type="cofactor">
    <cofactor evidence="12">
        <name>Mg(2+)</name>
        <dbReference type="ChEBI" id="CHEBI:18420"/>
    </cofactor>
    <text evidence="12">Requires a divalent cation, most likely magnesium in vivo, as an electrophilic catalyst to aid phosphoryl group transfer. It is the chelate of the metal and the nucleotide that is the actual substrate.</text>
</comment>
<dbReference type="EMBL" id="PGFB01000001">
    <property type="protein sequence ID" value="PJJ65214.1"/>
    <property type="molecule type" value="Genomic_DNA"/>
</dbReference>